<dbReference type="InterPro" id="IPR036890">
    <property type="entry name" value="HATPase_C_sf"/>
</dbReference>
<dbReference type="InterPro" id="IPR003594">
    <property type="entry name" value="HATPase_dom"/>
</dbReference>
<evidence type="ECO:0000256" key="9">
    <source>
        <dbReference type="ARBA" id="ARBA00022777"/>
    </source>
</evidence>
<keyword evidence="11" id="KW-1133">Transmembrane helix</keyword>
<dbReference type="InterPro" id="IPR003660">
    <property type="entry name" value="HAMP_dom"/>
</dbReference>
<evidence type="ECO:0000256" key="1">
    <source>
        <dbReference type="ARBA" id="ARBA00000085"/>
    </source>
</evidence>
<accession>A0A927GUH8</accession>
<proteinExistence type="predicted"/>
<dbReference type="InterPro" id="IPR010559">
    <property type="entry name" value="Sig_transdc_His_kin_internal"/>
</dbReference>
<evidence type="ECO:0000256" key="5">
    <source>
        <dbReference type="ARBA" id="ARBA00022553"/>
    </source>
</evidence>
<evidence type="ECO:0000256" key="11">
    <source>
        <dbReference type="ARBA" id="ARBA00022989"/>
    </source>
</evidence>
<gene>
    <name evidence="16" type="ORF">IDH44_24585</name>
</gene>
<dbReference type="GO" id="GO:0005524">
    <property type="term" value="F:ATP binding"/>
    <property type="evidence" value="ECO:0007669"/>
    <property type="project" value="UniProtKB-KW"/>
</dbReference>
<dbReference type="InterPro" id="IPR050640">
    <property type="entry name" value="Bact_2-comp_sensor_kinase"/>
</dbReference>
<evidence type="ECO:0000256" key="2">
    <source>
        <dbReference type="ARBA" id="ARBA00004651"/>
    </source>
</evidence>
<dbReference type="Gene3D" id="6.10.340.10">
    <property type="match status" value="1"/>
</dbReference>
<dbReference type="CDD" id="cd18774">
    <property type="entry name" value="PDC2_HK_sensor"/>
    <property type="match status" value="1"/>
</dbReference>
<dbReference type="InterPro" id="IPR004358">
    <property type="entry name" value="Sig_transdc_His_kin-like_C"/>
</dbReference>
<organism evidence="16 17">
    <name type="scientific">Paenibacillus sabuli</name>
    <dbReference type="NCBI Taxonomy" id="2772509"/>
    <lineage>
        <taxon>Bacteria</taxon>
        <taxon>Bacillati</taxon>
        <taxon>Bacillota</taxon>
        <taxon>Bacilli</taxon>
        <taxon>Bacillales</taxon>
        <taxon>Paenibacillaceae</taxon>
        <taxon>Paenibacillus</taxon>
    </lineage>
</organism>
<keyword evidence="4" id="KW-1003">Cell membrane</keyword>
<dbReference type="PANTHER" id="PTHR34220:SF11">
    <property type="entry name" value="SENSOR PROTEIN KINASE HPTS"/>
    <property type="match status" value="1"/>
</dbReference>
<keyword evidence="10" id="KW-0067">ATP-binding</keyword>
<comment type="caution">
    <text evidence="16">The sequence shown here is derived from an EMBL/GenBank/DDBJ whole genome shotgun (WGS) entry which is preliminary data.</text>
</comment>
<dbReference type="Proteomes" id="UP000621560">
    <property type="component" value="Unassembled WGS sequence"/>
</dbReference>
<dbReference type="InterPro" id="IPR005467">
    <property type="entry name" value="His_kinase_dom"/>
</dbReference>
<dbReference type="EC" id="2.7.13.3" evidence="3"/>
<evidence type="ECO:0000256" key="8">
    <source>
        <dbReference type="ARBA" id="ARBA00022741"/>
    </source>
</evidence>
<keyword evidence="12" id="KW-0902">Two-component regulatory system</keyword>
<evidence type="ECO:0000259" key="14">
    <source>
        <dbReference type="PROSITE" id="PS50109"/>
    </source>
</evidence>
<dbReference type="EMBL" id="JACXIZ010000064">
    <property type="protein sequence ID" value="MBD2848371.1"/>
    <property type="molecule type" value="Genomic_DNA"/>
</dbReference>
<sequence length="588" mass="64685">MRSWLAYSLRRKLSLLMLVVALIPTLSLGGLVYAISAHLTERSALQAAQDTLRQAHTNLSAIVADVEGTSIYLIGQRDVQRYLSASEDDEQQRADLLGDLSNLARSKSFISHLSIYAPGHGRLLSSGSVYDTDFHTPIEVADIADKTWTGLHAIRDYAGTRNVVAFVRPLRSMYGGYRPLGWLAIAVDEQRISHDWTNLQLAGGAGELALLDAGGTVLAATDKTLLFTDWSARYPGARPAPNAAADAGALTYTPPEGEALSMLYRTLPGPGWTLVATLPTSWYGQQSRFILDLTLAAVLLTLLLSAGLTLFLLRRVTGPLQLLTRLLGKVDPDKPLPVFRTSAEDEIARLGASYNRLGEHIESLKRRLIADEHRKKQADLQALQAQINPHFLYNTLSSIHWMALMKGERPIAEMVGSLSDFLRFSLNKGRDYCSVAQELAHIRNYYNVQAIRYPGRIELELVVEPQLEERHMLKLLLQPLVENAMLHGILGREGKGVITVLAEERGATMRFVVADDGAGMTPERLQAVREGLHGGGGYGLRNVNERLVLHYGLDAALHIDSRAGGGTRIRFTIPKLEAAPDETDDRGR</sequence>
<keyword evidence="17" id="KW-1185">Reference proteome</keyword>
<keyword evidence="13" id="KW-0472">Membrane</keyword>
<comment type="subcellular location">
    <subcellularLocation>
        <location evidence="2">Cell membrane</location>
        <topology evidence="2">Multi-pass membrane protein</topology>
    </subcellularLocation>
</comment>
<evidence type="ECO:0000256" key="3">
    <source>
        <dbReference type="ARBA" id="ARBA00012438"/>
    </source>
</evidence>
<evidence type="ECO:0000256" key="6">
    <source>
        <dbReference type="ARBA" id="ARBA00022679"/>
    </source>
</evidence>
<dbReference type="PRINTS" id="PR00344">
    <property type="entry name" value="BCTRLSENSOR"/>
</dbReference>
<keyword evidence="5" id="KW-0597">Phosphoprotein</keyword>
<feature type="domain" description="Histidine kinase" evidence="14">
    <location>
        <begin position="473"/>
        <end position="577"/>
    </location>
</feature>
<dbReference type="GO" id="GO:0000155">
    <property type="term" value="F:phosphorelay sensor kinase activity"/>
    <property type="evidence" value="ECO:0007669"/>
    <property type="project" value="InterPro"/>
</dbReference>
<dbReference type="PROSITE" id="PS50885">
    <property type="entry name" value="HAMP"/>
    <property type="match status" value="1"/>
</dbReference>
<evidence type="ECO:0000313" key="16">
    <source>
        <dbReference type="EMBL" id="MBD2848371.1"/>
    </source>
</evidence>
<evidence type="ECO:0000259" key="15">
    <source>
        <dbReference type="PROSITE" id="PS50885"/>
    </source>
</evidence>
<dbReference type="PANTHER" id="PTHR34220">
    <property type="entry name" value="SENSOR HISTIDINE KINASE YPDA"/>
    <property type="match status" value="1"/>
</dbReference>
<dbReference type="GO" id="GO:0005886">
    <property type="term" value="C:plasma membrane"/>
    <property type="evidence" value="ECO:0007669"/>
    <property type="project" value="UniProtKB-SubCell"/>
</dbReference>
<feature type="domain" description="HAMP" evidence="15">
    <location>
        <begin position="314"/>
        <end position="366"/>
    </location>
</feature>
<dbReference type="PROSITE" id="PS50109">
    <property type="entry name" value="HIS_KIN"/>
    <property type="match status" value="1"/>
</dbReference>
<dbReference type="Pfam" id="PF02743">
    <property type="entry name" value="dCache_1"/>
    <property type="match status" value="1"/>
</dbReference>
<keyword evidence="7" id="KW-0812">Transmembrane</keyword>
<dbReference type="InterPro" id="IPR033479">
    <property type="entry name" value="dCache_1"/>
</dbReference>
<evidence type="ECO:0000256" key="12">
    <source>
        <dbReference type="ARBA" id="ARBA00023012"/>
    </source>
</evidence>
<name>A0A927GUH8_9BACL</name>
<dbReference type="Gene3D" id="3.30.565.10">
    <property type="entry name" value="Histidine kinase-like ATPase, C-terminal domain"/>
    <property type="match status" value="1"/>
</dbReference>
<dbReference type="AlphaFoldDB" id="A0A927GUH8"/>
<evidence type="ECO:0000256" key="13">
    <source>
        <dbReference type="ARBA" id="ARBA00023136"/>
    </source>
</evidence>
<evidence type="ECO:0000256" key="7">
    <source>
        <dbReference type="ARBA" id="ARBA00022692"/>
    </source>
</evidence>
<keyword evidence="6" id="KW-0808">Transferase</keyword>
<keyword evidence="9 16" id="KW-0418">Kinase</keyword>
<dbReference type="Pfam" id="PF02518">
    <property type="entry name" value="HATPase_c"/>
    <property type="match status" value="1"/>
</dbReference>
<evidence type="ECO:0000256" key="10">
    <source>
        <dbReference type="ARBA" id="ARBA00022840"/>
    </source>
</evidence>
<comment type="catalytic activity">
    <reaction evidence="1">
        <text>ATP + protein L-histidine = ADP + protein N-phospho-L-histidine.</text>
        <dbReference type="EC" id="2.7.13.3"/>
    </reaction>
</comment>
<keyword evidence="8" id="KW-0547">Nucleotide-binding</keyword>
<evidence type="ECO:0000256" key="4">
    <source>
        <dbReference type="ARBA" id="ARBA00022475"/>
    </source>
</evidence>
<dbReference type="Pfam" id="PF06580">
    <property type="entry name" value="His_kinase"/>
    <property type="match status" value="1"/>
</dbReference>
<dbReference type="SUPFAM" id="SSF55874">
    <property type="entry name" value="ATPase domain of HSP90 chaperone/DNA topoisomerase II/histidine kinase"/>
    <property type="match status" value="1"/>
</dbReference>
<evidence type="ECO:0000313" key="17">
    <source>
        <dbReference type="Proteomes" id="UP000621560"/>
    </source>
</evidence>
<protein>
    <recommendedName>
        <fullName evidence="3">histidine kinase</fullName>
        <ecNumber evidence="3">2.7.13.3</ecNumber>
    </recommendedName>
</protein>
<reference evidence="16" key="1">
    <citation type="submission" date="2020-09" db="EMBL/GenBank/DDBJ databases">
        <title>A novel bacterium of genus Paenibacillus, isolated from South China Sea.</title>
        <authorList>
            <person name="Huang H."/>
            <person name="Mo K."/>
            <person name="Hu Y."/>
        </authorList>
    </citation>
    <scope>NUCLEOTIDE SEQUENCE</scope>
    <source>
        <strain evidence="16">IB182496</strain>
    </source>
</reference>
<dbReference type="SMART" id="SM00387">
    <property type="entry name" value="HATPase_c"/>
    <property type="match status" value="1"/>
</dbReference>